<feature type="domain" description="Fimbrial-type adhesion" evidence="2">
    <location>
        <begin position="31"/>
        <end position="179"/>
    </location>
</feature>
<dbReference type="InterPro" id="IPR050263">
    <property type="entry name" value="Bact_Fimbrial_Adh_Pro"/>
</dbReference>
<accession>A0ABN8T8C3</accession>
<protein>
    <submittedName>
        <fullName evidence="3">P pilus assembly protein, pilin FimA</fullName>
    </submittedName>
</protein>
<evidence type="ECO:0000313" key="3">
    <source>
        <dbReference type="EMBL" id="CAH6635614.1"/>
    </source>
</evidence>
<dbReference type="InterPro" id="IPR036937">
    <property type="entry name" value="Adhesion_dom_fimbrial_sf"/>
</dbReference>
<dbReference type="EMBL" id="CALSBS010000001">
    <property type="protein sequence ID" value="CAH6635614.1"/>
    <property type="molecule type" value="Genomic_DNA"/>
</dbReference>
<reference evidence="3" key="1">
    <citation type="submission" date="2022-05" db="EMBL/GenBank/DDBJ databases">
        <authorList>
            <person name="Blom J."/>
        </authorList>
    </citation>
    <scope>NUCLEOTIDE SEQUENCE</scope>
    <source>
        <strain evidence="3">Type strain: CPO20170097</strain>
    </source>
</reference>
<dbReference type="PROSITE" id="PS51257">
    <property type="entry name" value="PROKAR_LIPOPROTEIN"/>
    <property type="match status" value="1"/>
</dbReference>
<dbReference type="RefSeq" id="WP_366938200.1">
    <property type="nucleotide sequence ID" value="NZ_CALSBS010000001.1"/>
</dbReference>
<organism evidence="3 4">
    <name type="scientific">Pseudocitrobacter vendiensis</name>
    <dbReference type="NCBI Taxonomy" id="2488306"/>
    <lineage>
        <taxon>Bacteria</taxon>
        <taxon>Pseudomonadati</taxon>
        <taxon>Pseudomonadota</taxon>
        <taxon>Gammaproteobacteria</taxon>
        <taxon>Enterobacterales</taxon>
        <taxon>Enterobacteriaceae</taxon>
        <taxon>Pseudocitrobacter</taxon>
    </lineage>
</organism>
<dbReference type="Proteomes" id="UP001152651">
    <property type="component" value="Unassembled WGS sequence"/>
</dbReference>
<keyword evidence="4" id="KW-1185">Reference proteome</keyword>
<comment type="caution">
    <text evidence="3">The sequence shown here is derived from an EMBL/GenBank/DDBJ whole genome shotgun (WGS) entry which is preliminary data.</text>
</comment>
<evidence type="ECO:0000259" key="2">
    <source>
        <dbReference type="Pfam" id="PF00419"/>
    </source>
</evidence>
<evidence type="ECO:0000313" key="4">
    <source>
        <dbReference type="Proteomes" id="UP001152651"/>
    </source>
</evidence>
<dbReference type="InterPro" id="IPR008966">
    <property type="entry name" value="Adhesion_dom_sf"/>
</dbReference>
<name>A0ABN8T8C3_9ENTR</name>
<evidence type="ECO:0000256" key="1">
    <source>
        <dbReference type="SAM" id="SignalP"/>
    </source>
</evidence>
<dbReference type="PANTHER" id="PTHR33420:SF5">
    <property type="entry name" value="FIMBRIAL SUBUNIT"/>
    <property type="match status" value="1"/>
</dbReference>
<dbReference type="SUPFAM" id="SSF49401">
    <property type="entry name" value="Bacterial adhesins"/>
    <property type="match status" value="1"/>
</dbReference>
<dbReference type="Gene3D" id="2.60.40.1090">
    <property type="entry name" value="Fimbrial-type adhesion domain"/>
    <property type="match status" value="1"/>
</dbReference>
<keyword evidence="1" id="KW-0732">Signal</keyword>
<dbReference type="Pfam" id="PF00419">
    <property type="entry name" value="Fimbrial"/>
    <property type="match status" value="1"/>
</dbReference>
<dbReference type="PANTHER" id="PTHR33420">
    <property type="entry name" value="FIMBRIAL SUBUNIT ELFA-RELATED"/>
    <property type="match status" value="1"/>
</dbReference>
<feature type="chain" id="PRO_5046496175" evidence="1">
    <location>
        <begin position="22"/>
        <end position="180"/>
    </location>
</feature>
<sequence length="180" mass="19050">MTYRSLCLPVLLALYACCAFGNLKGTDQVNMHIYGNIIDQGCDVVTSSAMQNVFIGDFNISDFQAANAVSASADLTIGITGCAAGIQDARVYFSGESDPLAPTLLKLTDTGGNGNMATGIAVQIIDAQTQEEIPLNSLTARSPLKAGDNELKYKLRYKSTKEGATGGNATAVLYFDLVYE</sequence>
<dbReference type="InterPro" id="IPR000259">
    <property type="entry name" value="Adhesion_dom_fimbrial"/>
</dbReference>
<proteinExistence type="predicted"/>
<feature type="signal peptide" evidence="1">
    <location>
        <begin position="1"/>
        <end position="21"/>
    </location>
</feature>
<gene>
    <name evidence="3" type="ORF">FBBNIHIM_02140</name>
</gene>